<keyword evidence="2" id="KW-1185">Reference proteome</keyword>
<dbReference type="Proteomes" id="UP000595437">
    <property type="component" value="Chromosome 4"/>
</dbReference>
<protein>
    <submittedName>
        <fullName evidence="1">Uncharacterized protein</fullName>
    </submittedName>
</protein>
<dbReference type="AlphaFoldDB" id="A0A7T8KD86"/>
<dbReference type="EMBL" id="CP045893">
    <property type="protein sequence ID" value="QQP53724.1"/>
    <property type="molecule type" value="Genomic_DNA"/>
</dbReference>
<evidence type="ECO:0000313" key="2">
    <source>
        <dbReference type="Proteomes" id="UP000595437"/>
    </source>
</evidence>
<accession>A0A7T8KD86</accession>
<sequence length="59" mass="6469">MDSLGEPSLSERSCGIEEAIEIVSVEDNLNQGDCPTSIQAGNLLWSYPLAVLEFRDRSL</sequence>
<reference evidence="2" key="1">
    <citation type="submission" date="2021-01" db="EMBL/GenBank/DDBJ databases">
        <title>Caligus Genome Assembly.</title>
        <authorList>
            <person name="Gallardo-Escarate C."/>
        </authorList>
    </citation>
    <scope>NUCLEOTIDE SEQUENCE [LARGE SCALE GENOMIC DNA]</scope>
</reference>
<proteinExistence type="predicted"/>
<gene>
    <name evidence="1" type="ORF">FKW44_006292</name>
</gene>
<name>A0A7T8KD86_CALRO</name>
<evidence type="ECO:0000313" key="1">
    <source>
        <dbReference type="EMBL" id="QQP53724.1"/>
    </source>
</evidence>
<organism evidence="1 2">
    <name type="scientific">Caligus rogercresseyi</name>
    <name type="common">Sea louse</name>
    <dbReference type="NCBI Taxonomy" id="217165"/>
    <lineage>
        <taxon>Eukaryota</taxon>
        <taxon>Metazoa</taxon>
        <taxon>Ecdysozoa</taxon>
        <taxon>Arthropoda</taxon>
        <taxon>Crustacea</taxon>
        <taxon>Multicrustacea</taxon>
        <taxon>Hexanauplia</taxon>
        <taxon>Copepoda</taxon>
        <taxon>Siphonostomatoida</taxon>
        <taxon>Caligidae</taxon>
        <taxon>Caligus</taxon>
    </lineage>
</organism>